<keyword evidence="8 11" id="KW-0472">Membrane</keyword>
<dbReference type="PANTHER" id="PTHR43373:SF1">
    <property type="entry name" value="NA(+)_H(+) ANTIPORTER SUBUNIT A"/>
    <property type="match status" value="1"/>
</dbReference>
<feature type="transmembrane region" description="Helical" evidence="11">
    <location>
        <begin position="290"/>
        <end position="309"/>
    </location>
</feature>
<feature type="transmembrane region" description="Helical" evidence="11">
    <location>
        <begin position="850"/>
        <end position="866"/>
    </location>
</feature>
<dbReference type="Pfam" id="PF13244">
    <property type="entry name" value="MbhD"/>
    <property type="match status" value="1"/>
</dbReference>
<feature type="transmembrane region" description="Helical" evidence="11">
    <location>
        <begin position="878"/>
        <end position="901"/>
    </location>
</feature>
<dbReference type="GO" id="GO:0006811">
    <property type="term" value="P:monoatomic ion transport"/>
    <property type="evidence" value="ECO:0007669"/>
    <property type="project" value="UniProtKB-KW"/>
</dbReference>
<gene>
    <name evidence="17" type="ORF">GCM10010145_66650</name>
</gene>
<evidence type="ECO:0000256" key="3">
    <source>
        <dbReference type="ARBA" id="ARBA00022449"/>
    </source>
</evidence>
<feature type="domain" description="MrpA C-terminal/MbhD" evidence="15">
    <location>
        <begin position="596"/>
        <end position="659"/>
    </location>
</feature>
<evidence type="ECO:0000256" key="5">
    <source>
        <dbReference type="ARBA" id="ARBA00022692"/>
    </source>
</evidence>
<feature type="transmembrane region" description="Helical" evidence="11">
    <location>
        <begin position="222"/>
        <end position="243"/>
    </location>
</feature>
<protein>
    <submittedName>
        <fullName evidence="17">Monovalent cation/H+ antiporter subunit A</fullName>
    </submittedName>
</protein>
<evidence type="ECO:0000259" key="14">
    <source>
        <dbReference type="Pfam" id="PF04039"/>
    </source>
</evidence>
<comment type="caution">
    <text evidence="17">The sequence shown here is derived from an EMBL/GenBank/DDBJ whole genome shotgun (WGS) entry which is preliminary data.</text>
</comment>
<dbReference type="NCBIfam" id="NF009284">
    <property type="entry name" value="PRK12644.1"/>
    <property type="match status" value="1"/>
</dbReference>
<evidence type="ECO:0000259" key="15">
    <source>
        <dbReference type="Pfam" id="PF13244"/>
    </source>
</evidence>
<keyword evidence="5 9" id="KW-0812">Transmembrane</keyword>
<dbReference type="GO" id="GO:0015297">
    <property type="term" value="F:antiporter activity"/>
    <property type="evidence" value="ECO:0007669"/>
    <property type="project" value="UniProtKB-KW"/>
</dbReference>
<keyword evidence="7" id="KW-0406">Ion transport</keyword>
<evidence type="ECO:0000313" key="17">
    <source>
        <dbReference type="EMBL" id="GGQ87925.1"/>
    </source>
</evidence>
<feature type="transmembrane region" description="Helical" evidence="11">
    <location>
        <begin position="735"/>
        <end position="753"/>
    </location>
</feature>
<dbReference type="AlphaFoldDB" id="A0A918EYS3"/>
<feature type="transmembrane region" description="Helical" evidence="11">
    <location>
        <begin position="613"/>
        <end position="630"/>
    </location>
</feature>
<evidence type="ECO:0000256" key="8">
    <source>
        <dbReference type="ARBA" id="ARBA00023136"/>
    </source>
</evidence>
<evidence type="ECO:0000256" key="10">
    <source>
        <dbReference type="SAM" id="MobiDB-lite"/>
    </source>
</evidence>
<evidence type="ECO:0000256" key="2">
    <source>
        <dbReference type="ARBA" id="ARBA00022448"/>
    </source>
</evidence>
<comment type="subcellular location">
    <subcellularLocation>
        <location evidence="1">Cell membrane</location>
        <topology evidence="1">Multi-pass membrane protein</topology>
    </subcellularLocation>
    <subcellularLocation>
        <location evidence="9">Membrane</location>
        <topology evidence="9">Multi-pass membrane protein</topology>
    </subcellularLocation>
</comment>
<feature type="transmembrane region" description="Helical" evidence="11">
    <location>
        <begin position="263"/>
        <end position="283"/>
    </location>
</feature>
<feature type="domain" description="NADH:quinone oxidoreductase/Mrp antiporter transmembrane" evidence="12">
    <location>
        <begin position="122"/>
        <end position="386"/>
    </location>
</feature>
<keyword evidence="2" id="KW-0813">Transport</keyword>
<evidence type="ECO:0000256" key="9">
    <source>
        <dbReference type="RuleBase" id="RU000320"/>
    </source>
</evidence>
<evidence type="ECO:0000256" key="4">
    <source>
        <dbReference type="ARBA" id="ARBA00022475"/>
    </source>
</evidence>
<evidence type="ECO:0000259" key="12">
    <source>
        <dbReference type="Pfam" id="PF00361"/>
    </source>
</evidence>
<feature type="transmembrane region" description="Helical" evidence="11">
    <location>
        <begin position="315"/>
        <end position="339"/>
    </location>
</feature>
<feature type="transmembrane region" description="Helical" evidence="11">
    <location>
        <begin position="159"/>
        <end position="177"/>
    </location>
</feature>
<evidence type="ECO:0000256" key="7">
    <source>
        <dbReference type="ARBA" id="ARBA00023065"/>
    </source>
</evidence>
<feature type="domain" description="Na+/H+ antiporter MnhB subunit-related protein" evidence="14">
    <location>
        <begin position="820"/>
        <end position="942"/>
    </location>
</feature>
<proteinExistence type="predicted"/>
<feature type="transmembrane region" description="Helical" evidence="11">
    <location>
        <begin position="488"/>
        <end position="513"/>
    </location>
</feature>
<sequence>MLFLLAAHAGFAAVLPRWQRRIGRTVWIVAALVPLAVVAWASTRAARVLEGGEYRESLSWAPSLGLTVDLRLDALSLLMLWIVAGVGGLVLLYCRYYVERDAGSRAALLVAFAGAMAGLVLADNLFVLYVFWELTTVASFLLIQGRGEKDEERRAARQALLVTAAGGLVMLLGFVVLGEAAGTYRISEILADPPRGGAVPAAVVLVLIGAFAKSAQMPLHGWLPAAMVAPTPVSAYLHAAAMVKAGVYLVARLAPALAETGPWRPMVLGVGLTTMVLAAWRALRATDLKLLLAYGTVSELGLLVALLGAGTRTTAIAGTVMLLAHAAFKAALFLTVGILDHQAGTRDIRELSGMGRRMPALFAAAALATASMAGLPPLVGYLGKEAYAEAFLHGTELPVHGLLTVVLLTGSALTVAYAVRFLHGAFGGRPGEVAERAERPEPGFVAPVAVLAGAGLVLGLGYGATAAVANAYAGVYPPGPHGPYELSLWHGFTAVLGLSALTLVLGCVLHVLLGRRVRAVPRLPEVQRVFDRVVASVNRLAVTVARRTQAGSLPLYLTVLLATVVVVPGAALVSEVPSLGSPQPWWSPVEPFLAVVVLTAAAAVVFTRHRLTGILLAGAVGYAVAGVFLVRGAPDLALTQFLVETMTLVVVALVLRRMPARFSPGRTVNRMRSVRLVVAGAAGVLVTCFTLVASAARTEPPVSEGYAHHTSETGAYNIVNAIVVDFRALDTLGEIAVVLVAAVGTVSLVRVGGRDGAKASGGAEDSGAAGDPSGAGNTGETDAGGGRPRGRFPTARWDEPVQTWLPGAGERPGGERSVLLEVATRLLFPSILVLSLFLLFSGHYRPGGGFAGGLVAGQAFVLRYLVGGRADLGAAVRVSASAVAGAGLLLAAGVALLPLLLGGAPLEGTVLTFRPPVLGEVKLATSLFFDIGVYLLVIGATLQLLSAVGVSLSLDGTASDGPTAAGDDEEEDAKKEGSPR</sequence>
<dbReference type="Pfam" id="PF00361">
    <property type="entry name" value="Proton_antipo_M"/>
    <property type="match status" value="1"/>
</dbReference>
<name>A0A918EYS3_9ACTN</name>
<dbReference type="GO" id="GO:0005886">
    <property type="term" value="C:plasma membrane"/>
    <property type="evidence" value="ECO:0007669"/>
    <property type="project" value="UniProtKB-SubCell"/>
</dbReference>
<evidence type="ECO:0000256" key="11">
    <source>
        <dbReference type="SAM" id="Phobius"/>
    </source>
</evidence>
<keyword evidence="4" id="KW-1003">Cell membrane</keyword>
<feature type="transmembrane region" description="Helical" evidence="11">
    <location>
        <begin position="74"/>
        <end position="94"/>
    </location>
</feature>
<dbReference type="InterPro" id="IPR007182">
    <property type="entry name" value="MnhB"/>
</dbReference>
<dbReference type="Proteomes" id="UP000620156">
    <property type="component" value="Unassembled WGS sequence"/>
</dbReference>
<evidence type="ECO:0000313" key="18">
    <source>
        <dbReference type="Proteomes" id="UP000620156"/>
    </source>
</evidence>
<dbReference type="EMBL" id="BMQK01000027">
    <property type="protein sequence ID" value="GGQ87925.1"/>
    <property type="molecule type" value="Genomic_DNA"/>
</dbReference>
<feature type="transmembrane region" description="Helical" evidence="11">
    <location>
        <begin position="360"/>
        <end position="382"/>
    </location>
</feature>
<organism evidence="17 18">
    <name type="scientific">Streptomyces ruber</name>
    <dbReference type="NCBI Taxonomy" id="83378"/>
    <lineage>
        <taxon>Bacteria</taxon>
        <taxon>Bacillati</taxon>
        <taxon>Actinomycetota</taxon>
        <taxon>Actinomycetes</taxon>
        <taxon>Kitasatosporales</taxon>
        <taxon>Streptomycetaceae</taxon>
        <taxon>Streptomyces</taxon>
    </lineage>
</organism>
<feature type="transmembrane region" description="Helical" evidence="11">
    <location>
        <begin position="106"/>
        <end position="122"/>
    </location>
</feature>
<feature type="domain" description="NADH-Ubiquinone oxidoreductase (complex I) chain 5 N-terminal" evidence="13">
    <location>
        <begin position="63"/>
        <end position="103"/>
    </location>
</feature>
<feature type="region of interest" description="Disordered" evidence="10">
    <location>
        <begin position="957"/>
        <end position="980"/>
    </location>
</feature>
<dbReference type="InterPro" id="IPR025383">
    <property type="entry name" value="MrpA_C/MbhD"/>
</dbReference>
<keyword evidence="6 11" id="KW-1133">Transmembrane helix</keyword>
<feature type="transmembrane region" description="Helical" evidence="11">
    <location>
        <begin position="676"/>
        <end position="696"/>
    </location>
</feature>
<keyword evidence="18" id="KW-1185">Reference proteome</keyword>
<feature type="transmembrane region" description="Helical" evidence="11">
    <location>
        <begin position="25"/>
        <end position="43"/>
    </location>
</feature>
<feature type="transmembrane region" description="Helical" evidence="11">
    <location>
        <begin position="826"/>
        <end position="844"/>
    </location>
</feature>
<evidence type="ECO:0000259" key="16">
    <source>
        <dbReference type="Pfam" id="PF20501"/>
    </source>
</evidence>
<dbReference type="InterPro" id="IPR046806">
    <property type="entry name" value="MrpA_C/MbhE"/>
</dbReference>
<dbReference type="Pfam" id="PF20501">
    <property type="entry name" value="MbhE"/>
    <property type="match status" value="1"/>
</dbReference>
<dbReference type="PANTHER" id="PTHR43373">
    <property type="entry name" value="NA(+)/H(+) ANTIPORTER SUBUNIT"/>
    <property type="match status" value="1"/>
</dbReference>
<dbReference type="PRINTS" id="PR01434">
    <property type="entry name" value="NADHDHGNASE5"/>
</dbReference>
<evidence type="ECO:0000259" key="13">
    <source>
        <dbReference type="Pfam" id="PF00662"/>
    </source>
</evidence>
<dbReference type="InterPro" id="IPR001516">
    <property type="entry name" value="Proton_antipo_N"/>
</dbReference>
<feature type="transmembrane region" description="Helical" evidence="11">
    <location>
        <begin position="444"/>
        <end position="468"/>
    </location>
</feature>
<feature type="transmembrane region" description="Helical" evidence="11">
    <location>
        <begin position="402"/>
        <end position="423"/>
    </location>
</feature>
<reference evidence="17" key="2">
    <citation type="submission" date="2020-09" db="EMBL/GenBank/DDBJ databases">
        <authorList>
            <person name="Sun Q."/>
            <person name="Ohkuma M."/>
        </authorList>
    </citation>
    <scope>NUCLEOTIDE SEQUENCE</scope>
    <source>
        <strain evidence="17">JCM 3131</strain>
    </source>
</reference>
<feature type="compositionally biased region" description="Low complexity" evidence="10">
    <location>
        <begin position="758"/>
        <end position="775"/>
    </location>
</feature>
<feature type="transmembrane region" description="Helical" evidence="11">
    <location>
        <begin position="636"/>
        <end position="655"/>
    </location>
</feature>
<dbReference type="Pfam" id="PF00662">
    <property type="entry name" value="Proton_antipo_N"/>
    <property type="match status" value="1"/>
</dbReference>
<feature type="transmembrane region" description="Helical" evidence="11">
    <location>
        <begin position="197"/>
        <end position="215"/>
    </location>
</feature>
<feature type="transmembrane region" description="Helical" evidence="11">
    <location>
        <begin position="921"/>
        <end position="945"/>
    </location>
</feature>
<feature type="transmembrane region" description="Helical" evidence="11">
    <location>
        <begin position="128"/>
        <end position="147"/>
    </location>
</feature>
<keyword evidence="3" id="KW-0050">Antiport</keyword>
<dbReference type="InterPro" id="IPR001750">
    <property type="entry name" value="ND/Mrp_TM"/>
</dbReference>
<dbReference type="RefSeq" id="WP_189220611.1">
    <property type="nucleotide sequence ID" value="NZ_BMQK01000027.1"/>
</dbReference>
<evidence type="ECO:0000256" key="6">
    <source>
        <dbReference type="ARBA" id="ARBA00022989"/>
    </source>
</evidence>
<dbReference type="InterPro" id="IPR050616">
    <property type="entry name" value="CPA3_Na-H_Antiporter_A"/>
</dbReference>
<dbReference type="Pfam" id="PF04039">
    <property type="entry name" value="MnhB"/>
    <property type="match status" value="1"/>
</dbReference>
<reference evidence="17" key="1">
    <citation type="journal article" date="2014" name="Int. J. Syst. Evol. Microbiol.">
        <title>Complete genome sequence of Corynebacterium casei LMG S-19264T (=DSM 44701T), isolated from a smear-ripened cheese.</title>
        <authorList>
            <consortium name="US DOE Joint Genome Institute (JGI-PGF)"/>
            <person name="Walter F."/>
            <person name="Albersmeier A."/>
            <person name="Kalinowski J."/>
            <person name="Ruckert C."/>
        </authorList>
    </citation>
    <scope>NUCLEOTIDE SEQUENCE</scope>
    <source>
        <strain evidence="17">JCM 3131</strain>
    </source>
</reference>
<feature type="transmembrane region" description="Helical" evidence="11">
    <location>
        <begin position="553"/>
        <end position="573"/>
    </location>
</feature>
<feature type="domain" description="MrpA C-terminal/MbhE" evidence="16">
    <location>
        <begin position="670"/>
        <end position="750"/>
    </location>
</feature>
<accession>A0A918EYS3</accession>
<feature type="region of interest" description="Disordered" evidence="10">
    <location>
        <begin position="754"/>
        <end position="796"/>
    </location>
</feature>
<feature type="transmembrane region" description="Helical" evidence="11">
    <location>
        <begin position="585"/>
        <end position="606"/>
    </location>
</feature>
<evidence type="ECO:0000256" key="1">
    <source>
        <dbReference type="ARBA" id="ARBA00004651"/>
    </source>
</evidence>